<organism evidence="1 2">
    <name type="scientific">Alteraurantiacibacter buctensis</name>
    <dbReference type="NCBI Taxonomy" id="1503981"/>
    <lineage>
        <taxon>Bacteria</taxon>
        <taxon>Pseudomonadati</taxon>
        <taxon>Pseudomonadota</taxon>
        <taxon>Alphaproteobacteria</taxon>
        <taxon>Sphingomonadales</taxon>
        <taxon>Erythrobacteraceae</taxon>
        <taxon>Alteraurantiacibacter</taxon>
    </lineage>
</organism>
<comment type="caution">
    <text evidence="1">The sequence shown here is derived from an EMBL/GenBank/DDBJ whole genome shotgun (WGS) entry which is preliminary data.</text>
</comment>
<dbReference type="OrthoDB" id="7502743at2"/>
<dbReference type="RefSeq" id="WP_160770015.1">
    <property type="nucleotide sequence ID" value="NZ_WTYV01000001.1"/>
</dbReference>
<protein>
    <submittedName>
        <fullName evidence="1">Anti-sigma factor</fullName>
    </submittedName>
</protein>
<sequence length="232" mass="24418">MTISENELAAFADGELTSADAARVEQAVAADPELARRLAAHRLVKDRLAGHFAPIMAEDPPERLTALLRPRPAVADLAAAREERSQRTRLPRWTWVAGPALAASLLIAVLVPGSGGNSSAVYADTQLATVLTSQLVANQNPDAQTRVLLSFVRDDGDYCRAYASDRQSGIACNDGSGWALVEQAGGATGSQGEYQQAGSSVADVLARAQDMAVGGALDAEAERAAQERGWHD</sequence>
<reference evidence="1 2" key="1">
    <citation type="submission" date="2019-12" db="EMBL/GenBank/DDBJ databases">
        <title>Genomic-based taxomic classification of the family Erythrobacteraceae.</title>
        <authorList>
            <person name="Xu L."/>
        </authorList>
    </citation>
    <scope>NUCLEOTIDE SEQUENCE [LARGE SCALE GENOMIC DNA]</scope>
    <source>
        <strain evidence="1 2">M0322</strain>
    </source>
</reference>
<dbReference type="Proteomes" id="UP000466966">
    <property type="component" value="Unassembled WGS sequence"/>
</dbReference>
<gene>
    <name evidence="1" type="ORF">GRI99_00210</name>
</gene>
<proteinExistence type="predicted"/>
<keyword evidence="2" id="KW-1185">Reference proteome</keyword>
<evidence type="ECO:0000313" key="1">
    <source>
        <dbReference type="EMBL" id="MXO70054.1"/>
    </source>
</evidence>
<accession>A0A844YU80</accession>
<dbReference type="AlphaFoldDB" id="A0A844YU80"/>
<evidence type="ECO:0000313" key="2">
    <source>
        <dbReference type="Proteomes" id="UP000466966"/>
    </source>
</evidence>
<dbReference type="EMBL" id="WTYV01000001">
    <property type="protein sequence ID" value="MXO70054.1"/>
    <property type="molecule type" value="Genomic_DNA"/>
</dbReference>
<name>A0A844YU80_9SPHN</name>